<dbReference type="Pfam" id="PF00534">
    <property type="entry name" value="Glycos_transf_1"/>
    <property type="match status" value="1"/>
</dbReference>
<evidence type="ECO:0000256" key="3">
    <source>
        <dbReference type="SAM" id="MobiDB-lite"/>
    </source>
</evidence>
<feature type="region of interest" description="Disordered" evidence="3">
    <location>
        <begin position="331"/>
        <end position="362"/>
    </location>
</feature>
<name>A0A2W5Z2P8_9BACT</name>
<dbReference type="PANTHER" id="PTHR12526:SF510">
    <property type="entry name" value="D-INOSITOL 3-PHOSPHATE GLYCOSYLTRANSFERASE"/>
    <property type="match status" value="1"/>
</dbReference>
<accession>A0A2W5Z2P8</accession>
<dbReference type="SUPFAM" id="SSF53756">
    <property type="entry name" value="UDP-Glycosyltransferase/glycogen phosphorylase"/>
    <property type="match status" value="1"/>
</dbReference>
<gene>
    <name evidence="6" type="ORF">DLM65_10115</name>
</gene>
<keyword evidence="2" id="KW-0808">Transferase</keyword>
<dbReference type="Proteomes" id="UP000248724">
    <property type="component" value="Unassembled WGS sequence"/>
</dbReference>
<reference evidence="6 7" key="1">
    <citation type="journal article" date="2017" name="Nature">
        <title>Atmospheric trace gases support primary production in Antarctic desert surface soil.</title>
        <authorList>
            <person name="Ji M."/>
            <person name="Greening C."/>
            <person name="Vanwonterghem I."/>
            <person name="Carere C.R."/>
            <person name="Bay S.K."/>
            <person name="Steen J.A."/>
            <person name="Montgomery K."/>
            <person name="Lines T."/>
            <person name="Beardall J."/>
            <person name="van Dorst J."/>
            <person name="Snape I."/>
            <person name="Stott M.B."/>
            <person name="Hugenholtz P."/>
            <person name="Ferrari B.C."/>
        </authorList>
    </citation>
    <scope>NUCLEOTIDE SEQUENCE [LARGE SCALE GENOMIC DNA]</scope>
    <source>
        <strain evidence="6">RRmetagenome_bin12</strain>
    </source>
</reference>
<keyword evidence="1" id="KW-0328">Glycosyltransferase</keyword>
<dbReference type="CDD" id="cd03801">
    <property type="entry name" value="GT4_PimA-like"/>
    <property type="match status" value="1"/>
</dbReference>
<feature type="compositionally biased region" description="Low complexity" evidence="3">
    <location>
        <begin position="343"/>
        <end position="362"/>
    </location>
</feature>
<evidence type="ECO:0008006" key="8">
    <source>
        <dbReference type="Google" id="ProtNLM"/>
    </source>
</evidence>
<dbReference type="InterPro" id="IPR028098">
    <property type="entry name" value="Glyco_trans_4-like_N"/>
</dbReference>
<dbReference type="GO" id="GO:0016757">
    <property type="term" value="F:glycosyltransferase activity"/>
    <property type="evidence" value="ECO:0007669"/>
    <property type="project" value="UniProtKB-KW"/>
</dbReference>
<dbReference type="InterPro" id="IPR001296">
    <property type="entry name" value="Glyco_trans_1"/>
</dbReference>
<proteinExistence type="predicted"/>
<comment type="caution">
    <text evidence="6">The sequence shown here is derived from an EMBL/GenBank/DDBJ whole genome shotgun (WGS) entry which is preliminary data.</text>
</comment>
<organism evidence="6 7">
    <name type="scientific">Candidatus Aeolococcus gillhamiae</name>
    <dbReference type="NCBI Taxonomy" id="3127015"/>
    <lineage>
        <taxon>Bacteria</taxon>
        <taxon>Bacillati</taxon>
        <taxon>Candidatus Dormiibacterota</taxon>
        <taxon>Candidatus Dormibacteria</taxon>
        <taxon>Candidatus Aeolococcales</taxon>
        <taxon>Candidatus Aeolococcaceae</taxon>
        <taxon>Candidatus Aeolococcus</taxon>
    </lineage>
</organism>
<dbReference type="Pfam" id="PF13579">
    <property type="entry name" value="Glyco_trans_4_4"/>
    <property type="match status" value="1"/>
</dbReference>
<evidence type="ECO:0000259" key="5">
    <source>
        <dbReference type="Pfam" id="PF13579"/>
    </source>
</evidence>
<feature type="domain" description="Glycosyltransferase subfamily 4-like N-terminal" evidence="5">
    <location>
        <begin position="31"/>
        <end position="189"/>
    </location>
</feature>
<feature type="domain" description="Glycosyl transferase family 1" evidence="4">
    <location>
        <begin position="194"/>
        <end position="334"/>
    </location>
</feature>
<evidence type="ECO:0000256" key="2">
    <source>
        <dbReference type="ARBA" id="ARBA00022679"/>
    </source>
</evidence>
<evidence type="ECO:0000313" key="7">
    <source>
        <dbReference type="Proteomes" id="UP000248724"/>
    </source>
</evidence>
<dbReference type="Gene3D" id="3.40.50.2000">
    <property type="entry name" value="Glycogen Phosphorylase B"/>
    <property type="match status" value="2"/>
</dbReference>
<protein>
    <recommendedName>
        <fullName evidence="8">Glycosyltransferase family 1 protein</fullName>
    </recommendedName>
</protein>
<dbReference type="AlphaFoldDB" id="A0A2W5Z2P8"/>
<evidence type="ECO:0000256" key="1">
    <source>
        <dbReference type="ARBA" id="ARBA00022676"/>
    </source>
</evidence>
<dbReference type="PANTHER" id="PTHR12526">
    <property type="entry name" value="GLYCOSYLTRANSFERASE"/>
    <property type="match status" value="1"/>
</dbReference>
<dbReference type="EMBL" id="QHBU01000196">
    <property type="protein sequence ID" value="PZR79619.1"/>
    <property type="molecule type" value="Genomic_DNA"/>
</dbReference>
<sequence length="362" mass="39281">MGRACGQARGLTHVPRPIRVLLIAQPFDAAGVPRHVLDIVEELHTDQRFELTVACPLPSVLWDRVGRLPGVRRMRFTAHRAPHPSDLLWLARLLPLVRRSDVVHGHSSKAAWLGRAAALLTGRRTSSVVTPHAWSFWAFSGAPRRALIALERLAAHACAAILAVSRHERDEGLRLGVGRREQYRVIPNGINLQRWSRDRTPDRDVVLMVGRLAPQKRPELAIRALALARHRRPTMRLVMAGSGELHDHVATLATQLGVRDAVHLVGDTDDVPNLMAGAGCLLMSSVYEGCSLAILEAMGAGVPVVAVRFGGVDELVEDGVTGLLSGESPEDIAWARRRPSSPMPSAISASPARRTSAAAMSS</sequence>
<evidence type="ECO:0000259" key="4">
    <source>
        <dbReference type="Pfam" id="PF00534"/>
    </source>
</evidence>
<feature type="non-terminal residue" evidence="6">
    <location>
        <position position="362"/>
    </location>
</feature>
<evidence type="ECO:0000313" key="6">
    <source>
        <dbReference type="EMBL" id="PZR79619.1"/>
    </source>
</evidence>